<evidence type="ECO:0000313" key="4">
    <source>
        <dbReference type="EMBL" id="GIX87246.1"/>
    </source>
</evidence>
<dbReference type="InterPro" id="IPR002073">
    <property type="entry name" value="PDEase_catalytic_dom"/>
</dbReference>
<sequence>MRYKILNSTIHKTLNIPDVLQDERFDPTICTIFCGLGIQQAQTYEISLKAIAETKVTHEVLSYHATARLEEVQELLRCEEELQVSDDLSQLEACFNVAQMMFAILKRLLSPNRRELPLLQTNHRRKPCKEQVMTLRDYPIIFKRSSSTVLLFTRCIAVMADKCRILAYTRIHNFDNFEFIRSNSPLAQLYSTSTMEHHHFDQCTRLLNSEEGSQILSHLSSEEYRNVVSILEDAILATDLPVYYKAMLMTACDIAAITKPWEIQKKEPKTKELEIATSELI</sequence>
<dbReference type="Gene3D" id="1.10.1300.10">
    <property type="entry name" value="3'5'-cyclic nucleotide phosphodiesterase, catalytic domain"/>
    <property type="match status" value="1"/>
</dbReference>
<evidence type="ECO:0000256" key="2">
    <source>
        <dbReference type="ARBA" id="ARBA00022801"/>
    </source>
</evidence>
<comment type="caution">
    <text evidence="4">The sequence shown here is derived from an EMBL/GenBank/DDBJ whole genome shotgun (WGS) entry which is preliminary data.</text>
</comment>
<evidence type="ECO:0000259" key="3">
    <source>
        <dbReference type="PROSITE" id="PS51845"/>
    </source>
</evidence>
<dbReference type="GO" id="GO:0007165">
    <property type="term" value="P:signal transduction"/>
    <property type="evidence" value="ECO:0007669"/>
    <property type="project" value="InterPro"/>
</dbReference>
<evidence type="ECO:0000313" key="5">
    <source>
        <dbReference type="Proteomes" id="UP001054945"/>
    </source>
</evidence>
<dbReference type="PROSITE" id="PS51845">
    <property type="entry name" value="PDEASE_I_2"/>
    <property type="match status" value="1"/>
</dbReference>
<dbReference type="GO" id="GO:0004114">
    <property type="term" value="F:3',5'-cyclic-nucleotide phosphodiesterase activity"/>
    <property type="evidence" value="ECO:0007669"/>
    <property type="project" value="InterPro"/>
</dbReference>
<gene>
    <name evidence="4" type="primary">Pde5a</name>
    <name evidence="4" type="ORF">CEXT_553591</name>
</gene>
<feature type="domain" description="PDEase" evidence="3">
    <location>
        <begin position="180"/>
        <end position="281"/>
    </location>
</feature>
<dbReference type="SUPFAM" id="SSF109604">
    <property type="entry name" value="HD-domain/PDEase-like"/>
    <property type="match status" value="1"/>
</dbReference>
<name>A0AAV4NTI4_CAEEX</name>
<keyword evidence="5" id="KW-1185">Reference proteome</keyword>
<keyword evidence="2" id="KW-0378">Hydrolase</keyword>
<dbReference type="GO" id="GO:0046872">
    <property type="term" value="F:metal ion binding"/>
    <property type="evidence" value="ECO:0007669"/>
    <property type="project" value="UniProtKB-KW"/>
</dbReference>
<protein>
    <submittedName>
        <fullName evidence="4">cGMP-specific 3',5'-cyclic phosphodiesterase</fullName>
    </submittedName>
</protein>
<dbReference type="Proteomes" id="UP001054945">
    <property type="component" value="Unassembled WGS sequence"/>
</dbReference>
<dbReference type="EMBL" id="BPLR01021218">
    <property type="protein sequence ID" value="GIX87246.1"/>
    <property type="molecule type" value="Genomic_DNA"/>
</dbReference>
<organism evidence="4 5">
    <name type="scientific">Caerostris extrusa</name>
    <name type="common">Bark spider</name>
    <name type="synonym">Caerostris bankana</name>
    <dbReference type="NCBI Taxonomy" id="172846"/>
    <lineage>
        <taxon>Eukaryota</taxon>
        <taxon>Metazoa</taxon>
        <taxon>Ecdysozoa</taxon>
        <taxon>Arthropoda</taxon>
        <taxon>Chelicerata</taxon>
        <taxon>Arachnida</taxon>
        <taxon>Araneae</taxon>
        <taxon>Araneomorphae</taxon>
        <taxon>Entelegynae</taxon>
        <taxon>Araneoidea</taxon>
        <taxon>Araneidae</taxon>
        <taxon>Caerostris</taxon>
    </lineage>
</organism>
<dbReference type="Pfam" id="PF00233">
    <property type="entry name" value="PDEase_I"/>
    <property type="match status" value="1"/>
</dbReference>
<evidence type="ECO:0000256" key="1">
    <source>
        <dbReference type="ARBA" id="ARBA00022723"/>
    </source>
</evidence>
<proteinExistence type="predicted"/>
<accession>A0AAV4NTI4</accession>
<dbReference type="InterPro" id="IPR036971">
    <property type="entry name" value="PDEase_catalytic_dom_sf"/>
</dbReference>
<keyword evidence="1" id="KW-0479">Metal-binding</keyword>
<reference evidence="4 5" key="1">
    <citation type="submission" date="2021-06" db="EMBL/GenBank/DDBJ databases">
        <title>Caerostris extrusa draft genome.</title>
        <authorList>
            <person name="Kono N."/>
            <person name="Arakawa K."/>
        </authorList>
    </citation>
    <scope>NUCLEOTIDE SEQUENCE [LARGE SCALE GENOMIC DNA]</scope>
</reference>
<dbReference type="AlphaFoldDB" id="A0AAV4NTI4"/>
<dbReference type="PANTHER" id="PTHR11347">
    <property type="entry name" value="CYCLIC NUCLEOTIDE PHOSPHODIESTERASE"/>
    <property type="match status" value="1"/>
</dbReference>